<accession>A0A7U4P4V0</accession>
<gene>
    <name evidence="2" type="ORF">I6G56_08725</name>
</gene>
<accession>A0A7T2U3T6</accession>
<dbReference type="KEGG" id="bhg:I6G56_08725"/>
<dbReference type="EMBL" id="CP065686">
    <property type="protein sequence ID" value="QPS45120.1"/>
    <property type="molecule type" value="Genomic_DNA"/>
</dbReference>
<dbReference type="Proteomes" id="UP000594943">
    <property type="component" value="Chromosome 1"/>
</dbReference>
<dbReference type="RefSeq" id="WP_009916624.1">
    <property type="nucleotide sequence ID" value="NZ_CP013380.1"/>
</dbReference>
<feature type="compositionally biased region" description="Basic and acidic residues" evidence="1">
    <location>
        <begin position="35"/>
        <end position="48"/>
    </location>
</feature>
<proteinExistence type="predicted"/>
<dbReference type="AlphaFoldDB" id="A0A7U4P4V0"/>
<sequence>MTAKVSVESYMRAHFPASAMKLTGFELGRAAAARWREQHGGEQPERKQSGKNFRAQYDDTWLRMNAQQIIQLARERRKPKH</sequence>
<evidence type="ECO:0000256" key="1">
    <source>
        <dbReference type="SAM" id="MobiDB-lite"/>
    </source>
</evidence>
<evidence type="ECO:0000313" key="3">
    <source>
        <dbReference type="Proteomes" id="UP000594943"/>
    </source>
</evidence>
<name>A0A7U4P4V0_9BURK</name>
<organism evidence="2 3">
    <name type="scientific">Burkholderia humptydooensis</name>
    <dbReference type="NCBI Taxonomy" id="430531"/>
    <lineage>
        <taxon>Bacteria</taxon>
        <taxon>Pseudomonadati</taxon>
        <taxon>Pseudomonadota</taxon>
        <taxon>Betaproteobacteria</taxon>
        <taxon>Burkholderiales</taxon>
        <taxon>Burkholderiaceae</taxon>
        <taxon>Burkholderia</taxon>
        <taxon>pseudomallei group</taxon>
    </lineage>
</organism>
<protein>
    <submittedName>
        <fullName evidence="2">Uncharacterized protein</fullName>
    </submittedName>
</protein>
<reference evidence="2 3" key="1">
    <citation type="submission" date="2020-12" db="EMBL/GenBank/DDBJ databases">
        <title>FDA dAtabase for Regulatory Grade micrObial Sequences (FDA-ARGOS): Supporting development and validation of Infectious Disease Dx tests.</title>
        <authorList>
            <person name="Nelson B."/>
            <person name="Plummer A."/>
            <person name="Tallon L."/>
            <person name="Sadzewicz L."/>
            <person name="Zhao X."/>
            <person name="Boylan J."/>
            <person name="Ott S."/>
            <person name="Bowen H."/>
            <person name="Vavikolanu K."/>
            <person name="Mehta A."/>
            <person name="Aluvathingal J."/>
            <person name="Nadendla S."/>
            <person name="Myers T."/>
            <person name="Yan Y."/>
            <person name="Sichtig H."/>
        </authorList>
    </citation>
    <scope>NUCLEOTIDE SEQUENCE [LARGE SCALE GENOMIC DNA]</scope>
    <source>
        <strain evidence="2 3">FDAARGOS_899</strain>
    </source>
</reference>
<feature type="region of interest" description="Disordered" evidence="1">
    <location>
        <begin position="35"/>
        <end position="54"/>
    </location>
</feature>
<evidence type="ECO:0000313" key="2">
    <source>
        <dbReference type="EMBL" id="QPS45120.1"/>
    </source>
</evidence>